<comment type="caution">
    <text evidence="1">The sequence shown here is derived from an EMBL/GenBank/DDBJ whole genome shotgun (WGS) entry which is preliminary data.</text>
</comment>
<name>A0A7J8B7V1_ROUAE</name>
<accession>A0A7J8B7V1</accession>
<sequence length="179" mass="18404">MPARRGRPCMACPALQSRTFLGGGGLTLAGRLLKGHWGPAPRVHAAWVLPGSLLHPQLSLVGAQAGEGAHYAEGGGLGGTARTLQWPPPGLGGPGCPYVVLAQGRMFWAQKQPGASGWVALLPVLATLSLLLQVPAPAGWCQEGEAHRAAVLAALRSKLGGLHLGGARGFSVSLFMQQC</sequence>
<evidence type="ECO:0000313" key="1">
    <source>
        <dbReference type="EMBL" id="KAF6394410.1"/>
    </source>
</evidence>
<dbReference type="EMBL" id="JACASE010000021">
    <property type="protein sequence ID" value="KAF6394410.1"/>
    <property type="molecule type" value="Genomic_DNA"/>
</dbReference>
<gene>
    <name evidence="1" type="ORF">HJG63_010467</name>
</gene>
<dbReference type="AlphaFoldDB" id="A0A7J8B7V1"/>
<organism evidence="1 2">
    <name type="scientific">Rousettus aegyptiacus</name>
    <name type="common">Egyptian fruit bat</name>
    <name type="synonym">Pteropus aegyptiacus</name>
    <dbReference type="NCBI Taxonomy" id="9407"/>
    <lineage>
        <taxon>Eukaryota</taxon>
        <taxon>Metazoa</taxon>
        <taxon>Chordata</taxon>
        <taxon>Craniata</taxon>
        <taxon>Vertebrata</taxon>
        <taxon>Euteleostomi</taxon>
        <taxon>Mammalia</taxon>
        <taxon>Eutheria</taxon>
        <taxon>Laurasiatheria</taxon>
        <taxon>Chiroptera</taxon>
        <taxon>Yinpterochiroptera</taxon>
        <taxon>Pteropodoidea</taxon>
        <taxon>Pteropodidae</taxon>
        <taxon>Rousettinae</taxon>
        <taxon>Rousettus</taxon>
    </lineage>
</organism>
<reference evidence="1 2" key="1">
    <citation type="journal article" date="2020" name="Nature">
        <title>Six reference-quality genomes reveal evolution of bat adaptations.</title>
        <authorList>
            <person name="Jebb D."/>
            <person name="Huang Z."/>
            <person name="Pippel M."/>
            <person name="Hughes G.M."/>
            <person name="Lavrichenko K."/>
            <person name="Devanna P."/>
            <person name="Winkler S."/>
            <person name="Jermiin L.S."/>
            <person name="Skirmuntt E.C."/>
            <person name="Katzourakis A."/>
            <person name="Burkitt-Gray L."/>
            <person name="Ray D.A."/>
            <person name="Sullivan K.A.M."/>
            <person name="Roscito J.G."/>
            <person name="Kirilenko B.M."/>
            <person name="Davalos L.M."/>
            <person name="Corthals A.P."/>
            <person name="Power M.L."/>
            <person name="Jones G."/>
            <person name="Ransome R.D."/>
            <person name="Dechmann D.K.N."/>
            <person name="Locatelli A.G."/>
            <person name="Puechmaille S.J."/>
            <person name="Fedrigo O."/>
            <person name="Jarvis E.D."/>
            <person name="Hiller M."/>
            <person name="Vernes S.C."/>
            <person name="Myers E.W."/>
            <person name="Teeling E.C."/>
        </authorList>
    </citation>
    <scope>NUCLEOTIDE SEQUENCE [LARGE SCALE GENOMIC DNA]</scope>
    <source>
        <strain evidence="1">MRouAeg1</strain>
        <tissue evidence="1">Muscle</tissue>
    </source>
</reference>
<keyword evidence="2" id="KW-1185">Reference proteome</keyword>
<proteinExistence type="predicted"/>
<dbReference type="Proteomes" id="UP000593571">
    <property type="component" value="Unassembled WGS sequence"/>
</dbReference>
<protein>
    <submittedName>
        <fullName evidence="1">Uncharacterized protein</fullName>
    </submittedName>
</protein>
<evidence type="ECO:0000313" key="2">
    <source>
        <dbReference type="Proteomes" id="UP000593571"/>
    </source>
</evidence>